<evidence type="ECO:0000313" key="2">
    <source>
        <dbReference type="Proteomes" id="UP000783934"/>
    </source>
</evidence>
<dbReference type="EMBL" id="JAATIZ010000001">
    <property type="protein sequence ID" value="NJB64309.1"/>
    <property type="molecule type" value="Genomic_DNA"/>
</dbReference>
<name>A0ABX0WNE6_9BURK</name>
<dbReference type="RefSeq" id="WP_167660513.1">
    <property type="nucleotide sequence ID" value="NZ_BMCQ01000004.1"/>
</dbReference>
<dbReference type="NCBIfam" id="NF033832">
    <property type="entry name" value="sce7726_fam"/>
    <property type="match status" value="1"/>
</dbReference>
<keyword evidence="2" id="KW-1185">Reference proteome</keyword>
<evidence type="ECO:0000313" key="1">
    <source>
        <dbReference type="EMBL" id="NJB64309.1"/>
    </source>
</evidence>
<sequence length="195" mass="22208">MSDQLNSVSLLTNSLRRWVVSHLPVLKGDVLVSEMCFFERKNRADLVLANGQLTAFEVKSSNDRMSRWETQQKAYLAVFDKVWLCVHSRHLKKAYEALNPCVGLMVLDNYGGVVVLEEAKENKSQSLEAHAELLWRSEVDLLLVSAGEKVKRSLRLAEARLEMLNKVPEAKIREAVLQALKRRYSEYQISSQSSS</sequence>
<gene>
    <name evidence="1" type="ORF">GGR41_000530</name>
</gene>
<accession>A0ABX0WNE6</accession>
<comment type="caution">
    <text evidence="1">The sequence shown here is derived from an EMBL/GenBank/DDBJ whole genome shotgun (WGS) entry which is preliminary data.</text>
</comment>
<protein>
    <recommendedName>
        <fullName evidence="3">MmcB family DNA repair protein</fullName>
    </recommendedName>
</protein>
<reference evidence="1 2" key="1">
    <citation type="submission" date="2020-03" db="EMBL/GenBank/DDBJ databases">
        <title>Genomic Encyclopedia of Type Strains, Phase IV (KMG-IV): sequencing the most valuable type-strain genomes for metagenomic binning, comparative biology and taxonomic classification.</title>
        <authorList>
            <person name="Goeker M."/>
        </authorList>
    </citation>
    <scope>NUCLEOTIDE SEQUENCE [LARGE SCALE GENOMIC DNA]</scope>
    <source>
        <strain evidence="1 2">DSM 26613</strain>
    </source>
</reference>
<organism evidence="1 2">
    <name type="scientific">Paenalcaligenes hominis</name>
    <dbReference type="NCBI Taxonomy" id="643674"/>
    <lineage>
        <taxon>Bacteria</taxon>
        <taxon>Pseudomonadati</taxon>
        <taxon>Pseudomonadota</taxon>
        <taxon>Betaproteobacteria</taxon>
        <taxon>Burkholderiales</taxon>
        <taxon>Alcaligenaceae</taxon>
        <taxon>Paenalcaligenes</taxon>
    </lineage>
</organism>
<dbReference type="Proteomes" id="UP000783934">
    <property type="component" value="Unassembled WGS sequence"/>
</dbReference>
<proteinExistence type="predicted"/>
<dbReference type="InterPro" id="IPR047729">
    <property type="entry name" value="Sce7726-like"/>
</dbReference>
<evidence type="ECO:0008006" key="3">
    <source>
        <dbReference type="Google" id="ProtNLM"/>
    </source>
</evidence>